<dbReference type="SMART" id="SM00184">
    <property type="entry name" value="RING"/>
    <property type="match status" value="1"/>
</dbReference>
<sequence length="162" mass="19092">MDREDLSRNKETVLIDLTKDDEEDDEEEEEDDEEDDEEVEKEEDDEEEEEEEEEDSLEEMIRDMTCVICSKIYRNATGITVCQHKFCWDCIYGKIAEHDWTCCPVCYAKFGNSEPLRNLRFDPVYNSLARYVLFKVKENAEKEPKRAKTSQASSSSSSRRKM</sequence>
<evidence type="ECO:0000256" key="5">
    <source>
        <dbReference type="SAM" id="MobiDB-lite"/>
    </source>
</evidence>
<proteinExistence type="predicted"/>
<gene>
    <name evidence="7" type="ORF">MERR_LOCUS15359</name>
</gene>
<dbReference type="PANTHER" id="PTHR46293">
    <property type="entry name" value="E3 UBIQUITIN PROTEIN LIGASE DRIP1"/>
    <property type="match status" value="1"/>
</dbReference>
<dbReference type="Gene3D" id="3.30.40.10">
    <property type="entry name" value="Zinc/RING finger domain, C3HC4 (zinc finger)"/>
    <property type="match status" value="1"/>
</dbReference>
<keyword evidence="3" id="KW-0862">Zinc</keyword>
<reference evidence="7" key="1">
    <citation type="submission" date="2020-01" db="EMBL/GenBank/DDBJ databases">
        <authorList>
            <person name="Mishra B."/>
        </authorList>
    </citation>
    <scope>NUCLEOTIDE SEQUENCE [LARGE SCALE GENOMIC DNA]</scope>
</reference>
<dbReference type="InterPro" id="IPR013083">
    <property type="entry name" value="Znf_RING/FYVE/PHD"/>
</dbReference>
<evidence type="ECO:0000256" key="2">
    <source>
        <dbReference type="ARBA" id="ARBA00022771"/>
    </source>
</evidence>
<dbReference type="InterPro" id="IPR018957">
    <property type="entry name" value="Znf_C3HC4_RING-type"/>
</dbReference>
<dbReference type="PANTHER" id="PTHR46293:SF14">
    <property type="match status" value="1"/>
</dbReference>
<dbReference type="PROSITE" id="PS50089">
    <property type="entry name" value="ZF_RING_2"/>
    <property type="match status" value="1"/>
</dbReference>
<feature type="region of interest" description="Disordered" evidence="5">
    <location>
        <begin position="1"/>
        <end position="58"/>
    </location>
</feature>
<dbReference type="Proteomes" id="UP000467841">
    <property type="component" value="Unassembled WGS sequence"/>
</dbReference>
<dbReference type="GO" id="GO:0008270">
    <property type="term" value="F:zinc ion binding"/>
    <property type="evidence" value="ECO:0007669"/>
    <property type="project" value="UniProtKB-KW"/>
</dbReference>
<dbReference type="PROSITE" id="PS00518">
    <property type="entry name" value="ZF_RING_1"/>
    <property type="match status" value="1"/>
</dbReference>
<dbReference type="Pfam" id="PF00097">
    <property type="entry name" value="zf-C3HC4"/>
    <property type="match status" value="1"/>
</dbReference>
<evidence type="ECO:0000256" key="1">
    <source>
        <dbReference type="ARBA" id="ARBA00022723"/>
    </source>
</evidence>
<dbReference type="AlphaFoldDB" id="A0A6D2IKG2"/>
<keyword evidence="8" id="KW-1185">Reference proteome</keyword>
<dbReference type="OrthoDB" id="1107415at2759"/>
<organism evidence="7 8">
    <name type="scientific">Microthlaspi erraticum</name>
    <dbReference type="NCBI Taxonomy" id="1685480"/>
    <lineage>
        <taxon>Eukaryota</taxon>
        <taxon>Viridiplantae</taxon>
        <taxon>Streptophyta</taxon>
        <taxon>Embryophyta</taxon>
        <taxon>Tracheophyta</taxon>
        <taxon>Spermatophyta</taxon>
        <taxon>Magnoliopsida</taxon>
        <taxon>eudicotyledons</taxon>
        <taxon>Gunneridae</taxon>
        <taxon>Pentapetalae</taxon>
        <taxon>rosids</taxon>
        <taxon>malvids</taxon>
        <taxon>Brassicales</taxon>
        <taxon>Brassicaceae</taxon>
        <taxon>Coluteocarpeae</taxon>
        <taxon>Microthlaspi</taxon>
    </lineage>
</organism>
<evidence type="ECO:0000313" key="8">
    <source>
        <dbReference type="Proteomes" id="UP000467841"/>
    </source>
</evidence>
<dbReference type="InterPro" id="IPR044807">
    <property type="entry name" value="DRIP1-like"/>
</dbReference>
<dbReference type="EMBL" id="CACVBM020001063">
    <property type="protein sequence ID" value="CAA7028124.1"/>
    <property type="molecule type" value="Genomic_DNA"/>
</dbReference>
<dbReference type="SUPFAM" id="SSF57850">
    <property type="entry name" value="RING/U-box"/>
    <property type="match status" value="1"/>
</dbReference>
<feature type="compositionally biased region" description="Acidic residues" evidence="5">
    <location>
        <begin position="19"/>
        <end position="58"/>
    </location>
</feature>
<comment type="caution">
    <text evidence="7">The sequence shown here is derived from an EMBL/GenBank/DDBJ whole genome shotgun (WGS) entry which is preliminary data.</text>
</comment>
<keyword evidence="1" id="KW-0479">Metal-binding</keyword>
<feature type="domain" description="RING-type" evidence="6">
    <location>
        <begin position="66"/>
        <end position="106"/>
    </location>
</feature>
<feature type="region of interest" description="Disordered" evidence="5">
    <location>
        <begin position="140"/>
        <end position="162"/>
    </location>
</feature>
<keyword evidence="2 4" id="KW-0863">Zinc-finger</keyword>
<evidence type="ECO:0000256" key="3">
    <source>
        <dbReference type="ARBA" id="ARBA00022833"/>
    </source>
</evidence>
<dbReference type="GO" id="GO:0004842">
    <property type="term" value="F:ubiquitin-protein transferase activity"/>
    <property type="evidence" value="ECO:0007669"/>
    <property type="project" value="InterPro"/>
</dbReference>
<protein>
    <recommendedName>
        <fullName evidence="6">RING-type domain-containing protein</fullName>
    </recommendedName>
</protein>
<accession>A0A6D2IKG2</accession>
<feature type="compositionally biased region" description="Basic and acidic residues" evidence="5">
    <location>
        <begin position="1"/>
        <end position="13"/>
    </location>
</feature>
<dbReference type="InterPro" id="IPR001841">
    <property type="entry name" value="Znf_RING"/>
</dbReference>
<evidence type="ECO:0000313" key="7">
    <source>
        <dbReference type="EMBL" id="CAA7028124.1"/>
    </source>
</evidence>
<feature type="compositionally biased region" description="Low complexity" evidence="5">
    <location>
        <begin position="153"/>
        <end position="162"/>
    </location>
</feature>
<evidence type="ECO:0000259" key="6">
    <source>
        <dbReference type="PROSITE" id="PS50089"/>
    </source>
</evidence>
<name>A0A6D2IKG2_9BRAS</name>
<evidence type="ECO:0000256" key="4">
    <source>
        <dbReference type="PROSITE-ProRule" id="PRU00175"/>
    </source>
</evidence>
<dbReference type="InterPro" id="IPR017907">
    <property type="entry name" value="Znf_RING_CS"/>
</dbReference>